<protein>
    <submittedName>
        <fullName evidence="2">Putative periplasmic protein</fullName>
    </submittedName>
</protein>
<dbReference type="InterPro" id="IPR016907">
    <property type="entry name" value="UCP029033"/>
</dbReference>
<keyword evidence="3" id="KW-1185">Reference proteome</keyword>
<keyword evidence="1" id="KW-0472">Membrane</keyword>
<dbReference type="InterPro" id="IPR052022">
    <property type="entry name" value="26kDa_periplasmic_antigen"/>
</dbReference>
<dbReference type="PANTHER" id="PTHR34387">
    <property type="entry name" value="SLR1258 PROTEIN"/>
    <property type="match status" value="1"/>
</dbReference>
<name>L8JKG1_9GAMM</name>
<dbReference type="EMBL" id="AMZO01000001">
    <property type="protein sequence ID" value="ELR67922.1"/>
    <property type="molecule type" value="Genomic_DNA"/>
</dbReference>
<dbReference type="GO" id="GO:0006974">
    <property type="term" value="P:DNA damage response"/>
    <property type="evidence" value="ECO:0007669"/>
    <property type="project" value="TreeGrafter"/>
</dbReference>
<dbReference type="PATRIC" id="fig|1056511.3.peg.234"/>
<dbReference type="Proteomes" id="UP000011134">
    <property type="component" value="Unassembled WGS sequence"/>
</dbReference>
<dbReference type="RefSeq" id="WP_007461498.1">
    <property type="nucleotide sequence ID" value="NZ_AMZO01000001.1"/>
</dbReference>
<dbReference type="InterPro" id="IPR007497">
    <property type="entry name" value="SIMPL/DUF541"/>
</dbReference>
<dbReference type="PIRSF" id="PIRSF029033">
    <property type="entry name" value="UCP029033"/>
    <property type="match status" value="1"/>
</dbReference>
<proteinExistence type="predicted"/>
<comment type="caution">
    <text evidence="2">The sequence shown here is derived from an EMBL/GenBank/DDBJ whole genome shotgun (WGS) entry which is preliminary data.</text>
</comment>
<dbReference type="AlphaFoldDB" id="L8JKG1"/>
<dbReference type="OrthoDB" id="9806540at2"/>
<evidence type="ECO:0000256" key="1">
    <source>
        <dbReference type="SAM" id="Phobius"/>
    </source>
</evidence>
<dbReference type="Pfam" id="PF04402">
    <property type="entry name" value="SIMPL"/>
    <property type="match status" value="1"/>
</dbReference>
<gene>
    <name evidence="2" type="ORF">C942_00230</name>
</gene>
<evidence type="ECO:0000313" key="3">
    <source>
        <dbReference type="Proteomes" id="UP000011134"/>
    </source>
</evidence>
<reference evidence="2 3" key="1">
    <citation type="submission" date="2012-12" db="EMBL/GenBank/DDBJ databases">
        <title>Genome Assembly of Photobacterium sp. AK15.</title>
        <authorList>
            <person name="Khatri I."/>
            <person name="Vaidya B."/>
            <person name="Srinivas T.N.R."/>
            <person name="Subramanian S."/>
            <person name="Pinnaka A."/>
        </authorList>
    </citation>
    <scope>NUCLEOTIDE SEQUENCE [LARGE SCALE GENOMIC DNA]</scope>
    <source>
        <strain evidence="2 3">AK15</strain>
    </source>
</reference>
<keyword evidence="1" id="KW-1133">Transmembrane helix</keyword>
<evidence type="ECO:0000313" key="2">
    <source>
        <dbReference type="EMBL" id="ELR67922.1"/>
    </source>
</evidence>
<keyword evidence="1" id="KW-0812">Transmembrane</keyword>
<dbReference type="PANTHER" id="PTHR34387:SF2">
    <property type="entry name" value="SLR1258 PROTEIN"/>
    <property type="match status" value="1"/>
</dbReference>
<accession>L8JKG1</accession>
<organism evidence="2 3">
    <name type="scientific">Photobacterium marinum</name>
    <dbReference type="NCBI Taxonomy" id="1056511"/>
    <lineage>
        <taxon>Bacteria</taxon>
        <taxon>Pseudomonadati</taxon>
        <taxon>Pseudomonadota</taxon>
        <taxon>Gammaproteobacteria</taxon>
        <taxon>Vibrionales</taxon>
        <taxon>Vibrionaceae</taxon>
        <taxon>Photobacterium</taxon>
    </lineage>
</organism>
<sequence>MDNNQKGLFFLGIFLAIGLSIAGYFISQTIYNSKVALNTAEAKGLAERRVRADTANWDLVFSVSGKAKAELPDLYAEAEKRQKIIIEMLKEKGFEENEIEIGVIDYYPEEYRDENQNLVDQKHNLVGSITVNTHKVDLVAKVRADVNTLIARGIDIENRAPVYLFTKLNDIKPDMLREATKNARLAANEFAQNAGVTVGGIRSARQGSFYIKDAGNSYGDTEKIEKDVRVVTTITFYLTD</sequence>
<feature type="transmembrane region" description="Helical" evidence="1">
    <location>
        <begin position="7"/>
        <end position="26"/>
    </location>
</feature>